<dbReference type="EMBL" id="CP011859">
    <property type="protein sequence ID" value="AQY23221.1"/>
    <property type="molecule type" value="Genomic_DNA"/>
</dbReference>
<proteinExistence type="predicted"/>
<protein>
    <submittedName>
        <fullName evidence="1">Uncharacterized protein</fullName>
    </submittedName>
</protein>
<organism evidence="1 2">
    <name type="scientific">Riemerella anatipestifer</name>
    <name type="common">Moraxella anatipestifer</name>
    <dbReference type="NCBI Taxonomy" id="34085"/>
    <lineage>
        <taxon>Bacteria</taxon>
        <taxon>Pseudomonadati</taxon>
        <taxon>Bacteroidota</taxon>
        <taxon>Flavobacteriia</taxon>
        <taxon>Flavobacteriales</taxon>
        <taxon>Weeksellaceae</taxon>
        <taxon>Riemerella</taxon>
    </lineage>
</organism>
<dbReference type="AlphaFoldDB" id="A0A1S7DVZ6"/>
<gene>
    <name evidence="1" type="ORF">AB406_2288</name>
</gene>
<sequence>MKIKIIKNIPLIKLYRPILSKKILVTLHEFIMDYAKISFTFY</sequence>
<name>A0A1S7DVZ6_RIEAN</name>
<evidence type="ECO:0000313" key="2">
    <source>
        <dbReference type="Proteomes" id="UP000189883"/>
    </source>
</evidence>
<reference evidence="1 2" key="1">
    <citation type="submission" date="2015-06" db="EMBL/GenBank/DDBJ databases">
        <title>R. anatipestifer strain HXb2 is the most virulent strain so far, and the genome sequence would help us uncover the pathogenesis.</title>
        <authorList>
            <person name="Hu Q."/>
            <person name="Qi J."/>
            <person name="Bo H."/>
            <person name="Liu G."/>
            <person name="Tao M."/>
            <person name="Ding Y."/>
            <person name="Xue Y."/>
        </authorList>
    </citation>
    <scope>NUCLEOTIDE SEQUENCE [LARGE SCALE GENOMIC DNA]</scope>
    <source>
        <strain evidence="1 2">HXb2</strain>
    </source>
</reference>
<evidence type="ECO:0000313" key="1">
    <source>
        <dbReference type="EMBL" id="AQY23221.1"/>
    </source>
</evidence>
<accession>A0A1S7DVZ6</accession>
<dbReference type="Proteomes" id="UP000189883">
    <property type="component" value="Chromosome"/>
</dbReference>